<evidence type="ECO:0000313" key="10">
    <source>
        <dbReference type="Proteomes" id="UP000283993"/>
    </source>
</evidence>
<dbReference type="PANTHER" id="PTHR23517:SF13">
    <property type="entry name" value="MAJOR FACILITATOR SUPERFAMILY MFS_1"/>
    <property type="match status" value="1"/>
</dbReference>
<dbReference type="Proteomes" id="UP000283993">
    <property type="component" value="Unassembled WGS sequence"/>
</dbReference>
<feature type="transmembrane region" description="Helical" evidence="7">
    <location>
        <begin position="382"/>
        <end position="401"/>
    </location>
</feature>
<feature type="transmembrane region" description="Helical" evidence="7">
    <location>
        <begin position="282"/>
        <end position="303"/>
    </location>
</feature>
<dbReference type="AlphaFoldDB" id="A0A423PWK5"/>
<dbReference type="PROSITE" id="PS50850">
    <property type="entry name" value="MFS"/>
    <property type="match status" value="1"/>
</dbReference>
<accession>A0A423PWK5</accession>
<keyword evidence="4 7" id="KW-0812">Transmembrane</keyword>
<sequence>MRGHRPPLRPRRGPGHERAAAVGGQRLLSAAGAGSAVAPRAWGIAAIAFLGGVGGGVVFPILPVVGLDLGISGFMVGLILSANRITRLGFNPITGSLLDRFGARWPVAAGLAIEALGTLAFSAALVADSPAVWFLAGRVIWGIGSSLLLVGTLAAVMAIAPVERRGSLTARVRTAISLGLPAGLVIGGLVADGVSANAAFLAATGLSLVAALAALRVLPARVDRRAPPSSRTAGRAERRAEWRALLAMPTLRIIWGANALLFFAVSGVLLATIAVLVDQRALYLFGFGAEGSAGLFMAVLMGARASASLAAGRYLDRASSRTRLLLPAMLLVAAGLVALGQAGSVATAVAALLVIGVGSGGLTIPMLTLLGDVAPRHLHGRALSVYQWSSDLGGAFGPAAGLELGRLFGYGPAYGAVAASILLMAVPLRWLAVRERG</sequence>
<comment type="caution">
    <text evidence="9">The sequence shown here is derived from an EMBL/GenBank/DDBJ whole genome shotgun (WGS) entry which is preliminary data.</text>
</comment>
<dbReference type="PANTHER" id="PTHR23517">
    <property type="entry name" value="RESISTANCE PROTEIN MDTM, PUTATIVE-RELATED-RELATED"/>
    <property type="match status" value="1"/>
</dbReference>
<evidence type="ECO:0000313" key="9">
    <source>
        <dbReference type="EMBL" id="ROO29959.1"/>
    </source>
</evidence>
<feature type="transmembrane region" description="Helical" evidence="7">
    <location>
        <begin position="413"/>
        <end position="432"/>
    </location>
</feature>
<dbReference type="InterPro" id="IPR036259">
    <property type="entry name" value="MFS_trans_sf"/>
</dbReference>
<keyword evidence="10" id="KW-1185">Reference proteome</keyword>
<dbReference type="InterPro" id="IPR020846">
    <property type="entry name" value="MFS_dom"/>
</dbReference>
<feature type="transmembrane region" description="Helical" evidence="7">
    <location>
        <begin position="197"/>
        <end position="218"/>
    </location>
</feature>
<gene>
    <name evidence="9" type="ORF">SAOR_01995</name>
</gene>
<feature type="transmembrane region" description="Helical" evidence="7">
    <location>
        <begin position="253"/>
        <end position="276"/>
    </location>
</feature>
<dbReference type="GO" id="GO:0022857">
    <property type="term" value="F:transmembrane transporter activity"/>
    <property type="evidence" value="ECO:0007669"/>
    <property type="project" value="InterPro"/>
</dbReference>
<evidence type="ECO:0000256" key="6">
    <source>
        <dbReference type="ARBA" id="ARBA00023136"/>
    </source>
</evidence>
<evidence type="ECO:0000256" key="5">
    <source>
        <dbReference type="ARBA" id="ARBA00022989"/>
    </source>
</evidence>
<feature type="transmembrane region" description="Helical" evidence="7">
    <location>
        <begin position="107"/>
        <end position="127"/>
    </location>
</feature>
<dbReference type="InterPro" id="IPR050171">
    <property type="entry name" value="MFS_Transporters"/>
</dbReference>
<name>A0A423PWK5_9GAMM</name>
<dbReference type="InterPro" id="IPR011701">
    <property type="entry name" value="MFS"/>
</dbReference>
<feature type="transmembrane region" description="Helical" evidence="7">
    <location>
        <begin position="139"/>
        <end position="160"/>
    </location>
</feature>
<dbReference type="PRINTS" id="PR01035">
    <property type="entry name" value="TCRTETA"/>
</dbReference>
<keyword evidence="3" id="KW-1003">Cell membrane</keyword>
<dbReference type="InterPro" id="IPR001958">
    <property type="entry name" value="Tet-R_TetA/multi-R_MdtG-like"/>
</dbReference>
<dbReference type="EMBL" id="AYKH01000002">
    <property type="protein sequence ID" value="ROO29959.1"/>
    <property type="molecule type" value="Genomic_DNA"/>
</dbReference>
<evidence type="ECO:0000256" key="7">
    <source>
        <dbReference type="SAM" id="Phobius"/>
    </source>
</evidence>
<feature type="domain" description="Major facilitator superfamily (MFS) profile" evidence="8">
    <location>
        <begin position="40"/>
        <end position="437"/>
    </location>
</feature>
<evidence type="ECO:0000259" key="8">
    <source>
        <dbReference type="PROSITE" id="PS50850"/>
    </source>
</evidence>
<keyword evidence="2" id="KW-0813">Transport</keyword>
<evidence type="ECO:0000256" key="3">
    <source>
        <dbReference type="ARBA" id="ARBA00022475"/>
    </source>
</evidence>
<dbReference type="Gene3D" id="1.20.1250.20">
    <property type="entry name" value="MFS general substrate transporter like domains"/>
    <property type="match status" value="1"/>
</dbReference>
<keyword evidence="6 7" id="KW-0472">Membrane</keyword>
<protein>
    <recommendedName>
        <fullName evidence="8">Major facilitator superfamily (MFS) profile domain-containing protein</fullName>
    </recommendedName>
</protein>
<feature type="transmembrane region" description="Helical" evidence="7">
    <location>
        <begin position="348"/>
        <end position="370"/>
    </location>
</feature>
<evidence type="ECO:0000256" key="4">
    <source>
        <dbReference type="ARBA" id="ARBA00022692"/>
    </source>
</evidence>
<comment type="subcellular location">
    <subcellularLocation>
        <location evidence="1">Cell membrane</location>
        <topology evidence="1">Multi-pass membrane protein</topology>
    </subcellularLocation>
</comment>
<evidence type="ECO:0000256" key="2">
    <source>
        <dbReference type="ARBA" id="ARBA00022448"/>
    </source>
</evidence>
<keyword evidence="5 7" id="KW-1133">Transmembrane helix</keyword>
<dbReference type="RefSeq" id="WP_123630003.1">
    <property type="nucleotide sequence ID" value="NZ_AYKH01000002.1"/>
</dbReference>
<evidence type="ECO:0000256" key="1">
    <source>
        <dbReference type="ARBA" id="ARBA00004651"/>
    </source>
</evidence>
<dbReference type="GO" id="GO:0005886">
    <property type="term" value="C:plasma membrane"/>
    <property type="evidence" value="ECO:0007669"/>
    <property type="project" value="UniProtKB-SubCell"/>
</dbReference>
<dbReference type="Pfam" id="PF07690">
    <property type="entry name" value="MFS_1"/>
    <property type="match status" value="1"/>
</dbReference>
<feature type="transmembrane region" description="Helical" evidence="7">
    <location>
        <begin position="172"/>
        <end position="191"/>
    </location>
</feature>
<feature type="transmembrane region" description="Helical" evidence="7">
    <location>
        <begin position="69"/>
        <end position="86"/>
    </location>
</feature>
<organism evidence="9 10">
    <name type="scientific">Salinisphaera orenii MK-B5</name>
    <dbReference type="NCBI Taxonomy" id="856730"/>
    <lineage>
        <taxon>Bacteria</taxon>
        <taxon>Pseudomonadati</taxon>
        <taxon>Pseudomonadota</taxon>
        <taxon>Gammaproteobacteria</taxon>
        <taxon>Salinisphaerales</taxon>
        <taxon>Salinisphaeraceae</taxon>
        <taxon>Salinisphaera</taxon>
    </lineage>
</organism>
<proteinExistence type="predicted"/>
<feature type="transmembrane region" description="Helical" evidence="7">
    <location>
        <begin position="324"/>
        <end position="342"/>
    </location>
</feature>
<dbReference type="SUPFAM" id="SSF103473">
    <property type="entry name" value="MFS general substrate transporter"/>
    <property type="match status" value="1"/>
</dbReference>
<reference evidence="9 10" key="1">
    <citation type="submission" date="2013-10" db="EMBL/GenBank/DDBJ databases">
        <title>Salinisphaera orenii MK-B5 Genome Sequencing.</title>
        <authorList>
            <person name="Lai Q."/>
            <person name="Li C."/>
            <person name="Shao Z."/>
        </authorList>
    </citation>
    <scope>NUCLEOTIDE SEQUENCE [LARGE SCALE GENOMIC DNA]</scope>
    <source>
        <strain evidence="9 10">MK-B5</strain>
    </source>
</reference>